<feature type="compositionally biased region" description="Polar residues" evidence="1">
    <location>
        <begin position="168"/>
        <end position="179"/>
    </location>
</feature>
<feature type="compositionally biased region" description="Basic and acidic residues" evidence="1">
    <location>
        <begin position="26"/>
        <end position="38"/>
    </location>
</feature>
<feature type="compositionally biased region" description="Polar residues" evidence="1">
    <location>
        <begin position="135"/>
        <end position="145"/>
    </location>
</feature>
<dbReference type="AlphaFoldDB" id="A0A7N2KL61"/>
<reference evidence="2" key="2">
    <citation type="submission" date="2021-01" db="UniProtKB">
        <authorList>
            <consortium name="EnsemblPlants"/>
        </authorList>
    </citation>
    <scope>IDENTIFICATION</scope>
</reference>
<evidence type="ECO:0000313" key="3">
    <source>
        <dbReference type="Proteomes" id="UP000594261"/>
    </source>
</evidence>
<evidence type="ECO:0000256" key="1">
    <source>
        <dbReference type="SAM" id="MobiDB-lite"/>
    </source>
</evidence>
<dbReference type="InParanoid" id="A0A7N2KL61"/>
<evidence type="ECO:0000313" key="2">
    <source>
        <dbReference type="EnsemblPlants" id="QL01p007016:mrna:CDS:1"/>
    </source>
</evidence>
<feature type="compositionally biased region" description="Polar residues" evidence="1">
    <location>
        <begin position="1"/>
        <end position="20"/>
    </location>
</feature>
<feature type="region of interest" description="Disordered" evidence="1">
    <location>
        <begin position="135"/>
        <end position="220"/>
    </location>
</feature>
<reference evidence="2 3" key="1">
    <citation type="journal article" date="2016" name="G3 (Bethesda)">
        <title>First Draft Assembly and Annotation of the Genome of a California Endemic Oak Quercus lobata Nee (Fagaceae).</title>
        <authorList>
            <person name="Sork V.L."/>
            <person name="Fitz-Gibbon S.T."/>
            <person name="Puiu D."/>
            <person name="Crepeau M."/>
            <person name="Gugger P.F."/>
            <person name="Sherman R."/>
            <person name="Stevens K."/>
            <person name="Langley C.H."/>
            <person name="Pellegrini M."/>
            <person name="Salzberg S.L."/>
        </authorList>
    </citation>
    <scope>NUCLEOTIDE SEQUENCE [LARGE SCALE GENOMIC DNA]</scope>
    <source>
        <strain evidence="2 3">cv. SW786</strain>
    </source>
</reference>
<organism evidence="2 3">
    <name type="scientific">Quercus lobata</name>
    <name type="common">Valley oak</name>
    <dbReference type="NCBI Taxonomy" id="97700"/>
    <lineage>
        <taxon>Eukaryota</taxon>
        <taxon>Viridiplantae</taxon>
        <taxon>Streptophyta</taxon>
        <taxon>Embryophyta</taxon>
        <taxon>Tracheophyta</taxon>
        <taxon>Spermatophyta</taxon>
        <taxon>Magnoliopsida</taxon>
        <taxon>eudicotyledons</taxon>
        <taxon>Gunneridae</taxon>
        <taxon>Pentapetalae</taxon>
        <taxon>rosids</taxon>
        <taxon>fabids</taxon>
        <taxon>Fagales</taxon>
        <taxon>Fagaceae</taxon>
        <taxon>Quercus</taxon>
    </lineage>
</organism>
<dbReference type="Proteomes" id="UP000594261">
    <property type="component" value="Chromosome 1"/>
</dbReference>
<keyword evidence="3" id="KW-1185">Reference proteome</keyword>
<dbReference type="EMBL" id="LRBV02000001">
    <property type="status" value="NOT_ANNOTATED_CDS"/>
    <property type="molecule type" value="Genomic_DNA"/>
</dbReference>
<protein>
    <submittedName>
        <fullName evidence="2">Uncharacterized protein</fullName>
    </submittedName>
</protein>
<feature type="region of interest" description="Disordered" evidence="1">
    <location>
        <begin position="1"/>
        <end position="53"/>
    </location>
</feature>
<name>A0A7N2KL61_QUELO</name>
<dbReference type="EnsemblPlants" id="QL01p007016:mrna">
    <property type="protein sequence ID" value="QL01p007016:mrna:CDS:1"/>
    <property type="gene ID" value="QL01p007016"/>
</dbReference>
<accession>A0A7N2KL61</accession>
<dbReference type="Gramene" id="QL01p007016:mrna">
    <property type="protein sequence ID" value="QL01p007016:mrna:CDS:1"/>
    <property type="gene ID" value="QL01p007016"/>
</dbReference>
<sequence>MLRANALNSPTVFEQNSQQVGPLENQLEREKGDVKKNEVPPIGARTASPPEITPHLFSPNNALNHVLESRESMQKDAFLSELAEIDEGPSKLKVGPITVNESLIAKIPINVYVTGEEVKEAAKVSQVLEGVNHANSRVATTETQNIPPPRQQGSWKRLNKADLPSKPVGNSSNVESVLSTKRVYEELSNPNGLPSKKHAVPVEINSSKLAEADAQSRPTQ</sequence>
<proteinExistence type="predicted"/>